<evidence type="ECO:0000313" key="3">
    <source>
        <dbReference type="Proteomes" id="UP000828390"/>
    </source>
</evidence>
<gene>
    <name evidence="2" type="ORF">DPMN_090173</name>
</gene>
<comment type="caution">
    <text evidence="2">The sequence shown here is derived from an EMBL/GenBank/DDBJ whole genome shotgun (WGS) entry which is preliminary data.</text>
</comment>
<dbReference type="EMBL" id="JAIWYP010000003">
    <property type="protein sequence ID" value="KAH3847841.1"/>
    <property type="molecule type" value="Genomic_DNA"/>
</dbReference>
<feature type="region of interest" description="Disordered" evidence="1">
    <location>
        <begin position="1"/>
        <end position="24"/>
    </location>
</feature>
<evidence type="ECO:0000313" key="2">
    <source>
        <dbReference type="EMBL" id="KAH3847841.1"/>
    </source>
</evidence>
<dbReference type="Proteomes" id="UP000828390">
    <property type="component" value="Unassembled WGS sequence"/>
</dbReference>
<sequence>CGNRILKASANSLDPDETPQNVASHQDPNFYILNEPKQLVGNVVTLTFIKCNILNYKDAVMLPMFQSS</sequence>
<reference evidence="2" key="1">
    <citation type="journal article" date="2019" name="bioRxiv">
        <title>The Genome of the Zebra Mussel, Dreissena polymorpha: A Resource for Invasive Species Research.</title>
        <authorList>
            <person name="McCartney M.A."/>
            <person name="Auch B."/>
            <person name="Kono T."/>
            <person name="Mallez S."/>
            <person name="Zhang Y."/>
            <person name="Obille A."/>
            <person name="Becker A."/>
            <person name="Abrahante J.E."/>
            <person name="Garbe J."/>
            <person name="Badalamenti J.P."/>
            <person name="Herman A."/>
            <person name="Mangelson H."/>
            <person name="Liachko I."/>
            <person name="Sullivan S."/>
            <person name="Sone E.D."/>
            <person name="Koren S."/>
            <person name="Silverstein K.A.T."/>
            <person name="Beckman K.B."/>
            <person name="Gohl D.M."/>
        </authorList>
    </citation>
    <scope>NUCLEOTIDE SEQUENCE</scope>
    <source>
        <strain evidence="2">Duluth1</strain>
        <tissue evidence="2">Whole animal</tissue>
    </source>
</reference>
<organism evidence="2 3">
    <name type="scientific">Dreissena polymorpha</name>
    <name type="common">Zebra mussel</name>
    <name type="synonym">Mytilus polymorpha</name>
    <dbReference type="NCBI Taxonomy" id="45954"/>
    <lineage>
        <taxon>Eukaryota</taxon>
        <taxon>Metazoa</taxon>
        <taxon>Spiralia</taxon>
        <taxon>Lophotrochozoa</taxon>
        <taxon>Mollusca</taxon>
        <taxon>Bivalvia</taxon>
        <taxon>Autobranchia</taxon>
        <taxon>Heteroconchia</taxon>
        <taxon>Euheterodonta</taxon>
        <taxon>Imparidentia</taxon>
        <taxon>Neoheterodontei</taxon>
        <taxon>Myida</taxon>
        <taxon>Dreissenoidea</taxon>
        <taxon>Dreissenidae</taxon>
        <taxon>Dreissena</taxon>
    </lineage>
</organism>
<feature type="non-terminal residue" evidence="2">
    <location>
        <position position="1"/>
    </location>
</feature>
<name>A0A9D4KZN7_DREPO</name>
<protein>
    <submittedName>
        <fullName evidence="2">Uncharacterized protein</fullName>
    </submittedName>
</protein>
<keyword evidence="3" id="KW-1185">Reference proteome</keyword>
<accession>A0A9D4KZN7</accession>
<proteinExistence type="predicted"/>
<reference evidence="2" key="2">
    <citation type="submission" date="2020-11" db="EMBL/GenBank/DDBJ databases">
        <authorList>
            <person name="McCartney M.A."/>
            <person name="Auch B."/>
            <person name="Kono T."/>
            <person name="Mallez S."/>
            <person name="Becker A."/>
            <person name="Gohl D.M."/>
            <person name="Silverstein K.A.T."/>
            <person name="Koren S."/>
            <person name="Bechman K.B."/>
            <person name="Herman A."/>
            <person name="Abrahante J.E."/>
            <person name="Garbe J."/>
        </authorList>
    </citation>
    <scope>NUCLEOTIDE SEQUENCE</scope>
    <source>
        <strain evidence="2">Duluth1</strain>
        <tissue evidence="2">Whole animal</tissue>
    </source>
</reference>
<dbReference type="AlphaFoldDB" id="A0A9D4KZN7"/>
<evidence type="ECO:0000256" key="1">
    <source>
        <dbReference type="SAM" id="MobiDB-lite"/>
    </source>
</evidence>